<dbReference type="SUPFAM" id="SSF56059">
    <property type="entry name" value="Glutathione synthetase ATP-binding domain-like"/>
    <property type="match status" value="1"/>
</dbReference>
<feature type="domain" description="ATP-grasp" evidence="2">
    <location>
        <begin position="135"/>
        <end position="310"/>
    </location>
</feature>
<dbReference type="InterPro" id="IPR013651">
    <property type="entry name" value="ATP-grasp_RimK-type"/>
</dbReference>
<comment type="caution">
    <text evidence="3">The sequence shown here is derived from an EMBL/GenBank/DDBJ whole genome shotgun (WGS) entry which is preliminary data.</text>
</comment>
<proteinExistence type="predicted"/>
<gene>
    <name evidence="3" type="ORF">K0T92_20815</name>
</gene>
<evidence type="ECO:0000313" key="4">
    <source>
        <dbReference type="Proteomes" id="UP000812277"/>
    </source>
</evidence>
<sequence>MAIVSHHNDLHAHTVQRELAKQKDIQCHIIPSDRISESGLLTWTNLNERENCSVLPTYDGQGIDVREIDTIWYRRGFVPQEVGLNDNATHADVTYNVINNSSSWALYGLLLSNFRGNWINDPSANRIAENKAVQLKVAQEVGLATPKTLISSDPNEVRKFCSLLKNQVVVKTIRPCRHTPIVTQKLRPEHLASDESIRLCPAIYQEYIPGDRHLRVHVFGDLVLASSIESSNLDWRPDIDFKCHSYDLNETLSSKIRQAVQALNLKMGIVDLKLNGEEPTFLEINPQGQFLFVEALSGAPLTAAMAEFLYSESLGARLA</sequence>
<keyword evidence="1" id="KW-0547">Nucleotide-binding</keyword>
<name>A0ABS7DBA0_9BACL</name>
<evidence type="ECO:0000313" key="3">
    <source>
        <dbReference type="EMBL" id="MBW7477161.1"/>
    </source>
</evidence>
<dbReference type="PANTHER" id="PTHR21621:SF0">
    <property type="entry name" value="BETA-CITRYLGLUTAMATE SYNTHASE B-RELATED"/>
    <property type="match status" value="1"/>
</dbReference>
<keyword evidence="4" id="KW-1185">Reference proteome</keyword>
<reference evidence="3 4" key="1">
    <citation type="submission" date="2021-07" db="EMBL/GenBank/DDBJ databases">
        <title>Paenibacillus radiodurans sp. nov., isolated from the southeastern edge of Tengger Desert.</title>
        <authorList>
            <person name="Zhang G."/>
        </authorList>
    </citation>
    <scope>NUCLEOTIDE SEQUENCE [LARGE SCALE GENOMIC DNA]</scope>
    <source>
        <strain evidence="3 4">DT7-4</strain>
    </source>
</reference>
<dbReference type="Proteomes" id="UP000812277">
    <property type="component" value="Unassembled WGS sequence"/>
</dbReference>
<dbReference type="PROSITE" id="PS50975">
    <property type="entry name" value="ATP_GRASP"/>
    <property type="match status" value="1"/>
</dbReference>
<protein>
    <recommendedName>
        <fullName evidence="2">ATP-grasp domain-containing protein</fullName>
    </recommendedName>
</protein>
<accession>A0ABS7DBA0</accession>
<evidence type="ECO:0000256" key="1">
    <source>
        <dbReference type="PROSITE-ProRule" id="PRU00409"/>
    </source>
</evidence>
<dbReference type="InterPro" id="IPR011761">
    <property type="entry name" value="ATP-grasp"/>
</dbReference>
<evidence type="ECO:0000259" key="2">
    <source>
        <dbReference type="PROSITE" id="PS50975"/>
    </source>
</evidence>
<dbReference type="InterPro" id="IPR013815">
    <property type="entry name" value="ATP_grasp_subdomain_1"/>
</dbReference>
<dbReference type="Pfam" id="PF08443">
    <property type="entry name" value="RimK"/>
    <property type="match status" value="1"/>
</dbReference>
<keyword evidence="1" id="KW-0067">ATP-binding</keyword>
<dbReference type="EMBL" id="JAHZIJ010000021">
    <property type="protein sequence ID" value="MBW7477161.1"/>
    <property type="molecule type" value="Genomic_DNA"/>
</dbReference>
<dbReference type="Gene3D" id="3.30.1490.20">
    <property type="entry name" value="ATP-grasp fold, A domain"/>
    <property type="match status" value="1"/>
</dbReference>
<dbReference type="PANTHER" id="PTHR21621">
    <property type="entry name" value="RIBOSOMAL PROTEIN S6 MODIFICATION PROTEIN"/>
    <property type="match status" value="1"/>
</dbReference>
<dbReference type="Gene3D" id="3.30.470.20">
    <property type="entry name" value="ATP-grasp fold, B domain"/>
    <property type="match status" value="2"/>
</dbReference>
<dbReference type="RefSeq" id="WP_219874416.1">
    <property type="nucleotide sequence ID" value="NZ_JAHZIJ010000021.1"/>
</dbReference>
<organism evidence="3 4">
    <name type="scientific">Paenibacillus oenotherae</name>
    <dbReference type="NCBI Taxonomy" id="1435645"/>
    <lineage>
        <taxon>Bacteria</taxon>
        <taxon>Bacillati</taxon>
        <taxon>Bacillota</taxon>
        <taxon>Bacilli</taxon>
        <taxon>Bacillales</taxon>
        <taxon>Paenibacillaceae</taxon>
        <taxon>Paenibacillus</taxon>
    </lineage>
</organism>